<comment type="caution">
    <text evidence="2">The sequence shown here is derived from an EMBL/GenBank/DDBJ whole genome shotgun (WGS) entry which is preliminary data.</text>
</comment>
<organism evidence="2 3">
    <name type="scientific">Venturia inaequalis</name>
    <name type="common">Apple scab fungus</name>
    <dbReference type="NCBI Taxonomy" id="5025"/>
    <lineage>
        <taxon>Eukaryota</taxon>
        <taxon>Fungi</taxon>
        <taxon>Dikarya</taxon>
        <taxon>Ascomycota</taxon>
        <taxon>Pezizomycotina</taxon>
        <taxon>Dothideomycetes</taxon>
        <taxon>Pleosporomycetidae</taxon>
        <taxon>Venturiales</taxon>
        <taxon>Venturiaceae</taxon>
        <taxon>Venturia</taxon>
    </lineage>
</organism>
<proteinExistence type="predicted"/>
<feature type="coiled-coil region" evidence="1">
    <location>
        <begin position="16"/>
        <end position="50"/>
    </location>
</feature>
<evidence type="ECO:0000256" key="1">
    <source>
        <dbReference type="SAM" id="Coils"/>
    </source>
</evidence>
<reference evidence="2 3" key="1">
    <citation type="submission" date="2018-12" db="EMBL/GenBank/DDBJ databases">
        <title>Venturia inaequalis Genome Resource.</title>
        <authorList>
            <person name="Lichtner F.J."/>
        </authorList>
    </citation>
    <scope>NUCLEOTIDE SEQUENCE [LARGE SCALE GENOMIC DNA]</scope>
    <source>
        <strain evidence="2 3">120213</strain>
    </source>
</reference>
<sequence length="213" mass="24429">MDPNRNDHSVNLQTELEGLRTAKAISDKELEEMKREKESHAKEKQAWNEERNAWGIERESFSKQKRCWDAERRARALEKEFEEEHHALHSHFMQMIQGINDATAEMAGEGFGVEDGDDSVIEAMSEGVVQQQTAEEPQQPNTQKEKCKVIIGNVRRVGKQWLDCVEAATKEDPDFAFSVEDVQAQLDAAAELLEMLEDSEEPISEVYRINVRK</sequence>
<dbReference type="AlphaFoldDB" id="A0A8H3V8Q1"/>
<accession>A0A8H3V8Q1</accession>
<evidence type="ECO:0000313" key="2">
    <source>
        <dbReference type="EMBL" id="KAE9983218.1"/>
    </source>
</evidence>
<keyword evidence="1" id="KW-0175">Coiled coil</keyword>
<gene>
    <name evidence="2" type="ORF">EG328_010159</name>
</gene>
<dbReference type="Proteomes" id="UP000447873">
    <property type="component" value="Unassembled WGS sequence"/>
</dbReference>
<protein>
    <submittedName>
        <fullName evidence="2">Uncharacterized protein</fullName>
    </submittedName>
</protein>
<dbReference type="EMBL" id="WNWS01000065">
    <property type="protein sequence ID" value="KAE9983218.1"/>
    <property type="molecule type" value="Genomic_DNA"/>
</dbReference>
<name>A0A8H3V8Q1_VENIN</name>
<evidence type="ECO:0000313" key="3">
    <source>
        <dbReference type="Proteomes" id="UP000447873"/>
    </source>
</evidence>